<proteinExistence type="predicted"/>
<evidence type="ECO:0000256" key="1">
    <source>
        <dbReference type="SAM" id="MobiDB-lite"/>
    </source>
</evidence>
<dbReference type="Proteomes" id="UP000017836">
    <property type="component" value="Unassembled WGS sequence"/>
</dbReference>
<evidence type="ECO:0000313" key="2">
    <source>
        <dbReference type="EMBL" id="ERN16363.1"/>
    </source>
</evidence>
<name>U5D7L3_AMBTC</name>
<gene>
    <name evidence="2" type="ORF">AMTR_s00052p00057450</name>
</gene>
<evidence type="ECO:0000313" key="3">
    <source>
        <dbReference type="Proteomes" id="UP000017836"/>
    </source>
</evidence>
<organism evidence="2 3">
    <name type="scientific">Amborella trichopoda</name>
    <dbReference type="NCBI Taxonomy" id="13333"/>
    <lineage>
        <taxon>Eukaryota</taxon>
        <taxon>Viridiplantae</taxon>
        <taxon>Streptophyta</taxon>
        <taxon>Embryophyta</taxon>
        <taxon>Tracheophyta</taxon>
        <taxon>Spermatophyta</taxon>
        <taxon>Magnoliopsida</taxon>
        <taxon>Amborellales</taxon>
        <taxon>Amborellaceae</taxon>
        <taxon>Amborella</taxon>
    </lineage>
</organism>
<dbReference type="Gramene" id="ERN16363">
    <property type="protein sequence ID" value="ERN16363"/>
    <property type="gene ID" value="AMTR_s00052p00057450"/>
</dbReference>
<dbReference type="AlphaFoldDB" id="U5D7L3"/>
<dbReference type="HOGENOM" id="CLU_2530489_0_0_1"/>
<accession>U5D7L3</accession>
<dbReference type="EMBL" id="KI392446">
    <property type="protein sequence ID" value="ERN16363.1"/>
    <property type="molecule type" value="Genomic_DNA"/>
</dbReference>
<reference evidence="3" key="1">
    <citation type="journal article" date="2013" name="Science">
        <title>The Amborella genome and the evolution of flowering plants.</title>
        <authorList>
            <consortium name="Amborella Genome Project"/>
        </authorList>
    </citation>
    <scope>NUCLEOTIDE SEQUENCE [LARGE SCALE GENOMIC DNA]</scope>
</reference>
<sequence>MLGGSISRDRRGPYCSRVRTAANVLDGKRRARQQEGCSAVRGTLGSERPRSVVSGLLSSKRRVQQHEACSAPRGALGSKRHARQ</sequence>
<protein>
    <submittedName>
        <fullName evidence="2">Uncharacterized protein</fullName>
    </submittedName>
</protein>
<keyword evidence="3" id="KW-1185">Reference proteome</keyword>
<feature type="region of interest" description="Disordered" evidence="1">
    <location>
        <begin position="57"/>
        <end position="84"/>
    </location>
</feature>